<feature type="active site" description="Nucleophile" evidence="7 9">
    <location>
        <position position="7"/>
    </location>
</feature>
<dbReference type="InterPro" id="IPR005854">
    <property type="entry name" value="PurF"/>
</dbReference>
<dbReference type="KEGG" id="ncv:NCAV_0841"/>
<dbReference type="Proteomes" id="UP000236248">
    <property type="component" value="Chromosome NCAV"/>
</dbReference>
<evidence type="ECO:0000256" key="3">
    <source>
        <dbReference type="ARBA" id="ARBA00022676"/>
    </source>
</evidence>
<evidence type="ECO:0000256" key="6">
    <source>
        <dbReference type="ARBA" id="ARBA00022962"/>
    </source>
</evidence>
<dbReference type="GO" id="GO:0000287">
    <property type="term" value="F:magnesium ion binding"/>
    <property type="evidence" value="ECO:0007669"/>
    <property type="project" value="UniProtKB-UniRule"/>
</dbReference>
<accession>A0A2K5AQZ4</accession>
<comment type="pathway">
    <text evidence="1 7 8">Purine metabolism; IMP biosynthesis via de novo pathway; N(1)-(5-phospho-D-ribosyl)glycinamide from 5-phospho-alpha-D-ribose 1-diphosphate: step 1/2.</text>
</comment>
<evidence type="ECO:0000256" key="4">
    <source>
        <dbReference type="ARBA" id="ARBA00022679"/>
    </source>
</evidence>
<reference evidence="14" key="1">
    <citation type="submission" date="2018-01" db="EMBL/GenBank/DDBJ databases">
        <authorList>
            <person name="Kerou L M."/>
        </authorList>
    </citation>
    <scope>NUCLEOTIDE SEQUENCE [LARGE SCALE GENOMIC DNA]</scope>
    <source>
        <strain evidence="14">SCU2</strain>
    </source>
</reference>
<evidence type="ECO:0000259" key="12">
    <source>
        <dbReference type="PROSITE" id="PS51278"/>
    </source>
</evidence>
<feature type="binding site" evidence="7 11">
    <location>
        <position position="393"/>
    </location>
    <ligand>
        <name>[4Fe-4S] cluster</name>
        <dbReference type="ChEBI" id="CHEBI:49883"/>
    </ligand>
</feature>
<comment type="similarity">
    <text evidence="2 7 8">In the C-terminal section; belongs to the purine/pyrimidine phosphoribosyltransferase family.</text>
</comment>
<evidence type="ECO:0000256" key="5">
    <source>
        <dbReference type="ARBA" id="ARBA00022755"/>
    </source>
</evidence>
<proteinExistence type="inferred from homology"/>
<dbReference type="Gene3D" id="3.60.20.10">
    <property type="entry name" value="Glutamine Phosphoribosylpyrophosphate, subunit 1, domain 1"/>
    <property type="match status" value="1"/>
</dbReference>
<dbReference type="InterPro" id="IPR017932">
    <property type="entry name" value="GATase_2_dom"/>
</dbReference>
<keyword evidence="4 7" id="KW-0808">Transferase</keyword>
<evidence type="ECO:0000313" key="13">
    <source>
        <dbReference type="EMBL" id="SPC34019.1"/>
    </source>
</evidence>
<dbReference type="PIRSF" id="PIRSF000485">
    <property type="entry name" value="Amd_phspho_trans"/>
    <property type="match status" value="1"/>
</dbReference>
<dbReference type="InterPro" id="IPR000836">
    <property type="entry name" value="PRTase_dom"/>
</dbReference>
<evidence type="ECO:0000256" key="8">
    <source>
        <dbReference type="PIRNR" id="PIRNR000485"/>
    </source>
</evidence>
<keyword evidence="6 7" id="KW-0315">Glutamine amidotransferase</keyword>
<dbReference type="Pfam" id="PF13522">
    <property type="entry name" value="GATase_6"/>
    <property type="match status" value="1"/>
</dbReference>
<dbReference type="GO" id="GO:0006189">
    <property type="term" value="P:'de novo' IMP biosynthetic process"/>
    <property type="evidence" value="ECO:0007669"/>
    <property type="project" value="UniProtKB-UniRule"/>
</dbReference>
<keyword evidence="7 10" id="KW-0479">Metal-binding</keyword>
<evidence type="ECO:0000256" key="1">
    <source>
        <dbReference type="ARBA" id="ARBA00005209"/>
    </source>
</evidence>
<dbReference type="GO" id="GO:0004044">
    <property type="term" value="F:amidophosphoribosyltransferase activity"/>
    <property type="evidence" value="ECO:0007669"/>
    <property type="project" value="UniProtKB-UniRule"/>
</dbReference>
<dbReference type="GeneID" id="41594899"/>
<keyword evidence="7 11" id="KW-0411">Iron-sulfur</keyword>
<feature type="domain" description="Glutamine amidotransferase type-2" evidence="12">
    <location>
        <begin position="7"/>
        <end position="228"/>
    </location>
</feature>
<evidence type="ECO:0000313" key="14">
    <source>
        <dbReference type="Proteomes" id="UP000236248"/>
    </source>
</evidence>
<dbReference type="AlphaFoldDB" id="A0A2K5AQZ4"/>
<dbReference type="GO" id="GO:0009113">
    <property type="term" value="P:purine nucleobase biosynthetic process"/>
    <property type="evidence" value="ECO:0007669"/>
    <property type="project" value="UniProtKB-UniRule"/>
</dbReference>
<evidence type="ECO:0000256" key="7">
    <source>
        <dbReference type="HAMAP-Rule" id="MF_01931"/>
    </source>
</evidence>
<feature type="binding site" evidence="7 11">
    <location>
        <position position="454"/>
    </location>
    <ligand>
        <name>[4Fe-4S] cluster</name>
        <dbReference type="ChEBI" id="CHEBI:49883"/>
    </ligand>
</feature>
<dbReference type="CDD" id="cd06223">
    <property type="entry name" value="PRTases_typeI"/>
    <property type="match status" value="1"/>
</dbReference>
<gene>
    <name evidence="7 13" type="primary">purF</name>
    <name evidence="13" type="ORF">NCAV_0841</name>
</gene>
<dbReference type="UniPathway" id="UPA00074">
    <property type="reaction ID" value="UER00124"/>
</dbReference>
<evidence type="ECO:0000256" key="11">
    <source>
        <dbReference type="PIRSR" id="PIRSR000485-3"/>
    </source>
</evidence>
<dbReference type="PANTHER" id="PTHR11907">
    <property type="entry name" value="AMIDOPHOSPHORIBOSYLTRANSFERASE"/>
    <property type="match status" value="1"/>
</dbReference>
<feature type="binding site" evidence="7 10">
    <location>
        <position position="356"/>
    </location>
    <ligand>
        <name>Mg(2+)</name>
        <dbReference type="ChEBI" id="CHEBI:18420"/>
    </ligand>
</feature>
<keyword evidence="5 7" id="KW-0658">Purine biosynthesis</keyword>
<keyword evidence="7 10" id="KW-0460">Magnesium</keyword>
<feature type="binding site" evidence="7 10">
    <location>
        <position position="357"/>
    </location>
    <ligand>
        <name>Mg(2+)</name>
        <dbReference type="ChEBI" id="CHEBI:18420"/>
    </ligand>
</feature>
<dbReference type="GO" id="GO:0051539">
    <property type="term" value="F:4 iron, 4 sulfur cluster binding"/>
    <property type="evidence" value="ECO:0007669"/>
    <property type="project" value="UniProtKB-KW"/>
</dbReference>
<dbReference type="EMBL" id="LT981265">
    <property type="protein sequence ID" value="SPC34019.1"/>
    <property type="molecule type" value="Genomic_DNA"/>
</dbReference>
<keyword evidence="14" id="KW-1185">Reference proteome</keyword>
<dbReference type="HAMAP" id="MF_01931">
    <property type="entry name" value="PurF"/>
    <property type="match status" value="1"/>
</dbReference>
<sequence>MEARENCGVVAAYSLAGRNVVPIVIECLRALQHRGQESWGIAVPRMKPYKRYGLVSKATSSFSKVIARYASNAAIGHVRYSTIGKSNLSNAQPLKVRDLCIAHNGTISNFEELASMTGLCSFTPQNMSDTLVAARRLVDLLNGKKKDMPSALDILRREIVGSFAFTFITNDGKVYAARDPKGFRPLVLGYHKDSSTYIVASESCALDAVNAELIRDVEPGELITLDDSGLNGEMFAVERPHAHCAFEYTYFAHPSSIMEGISIYLARKRIGKVLARKYRLEADVVIPVPDSARPAALGYAEEMGIPFEEGLMKDRYSRKGPIRSFIEPYQHDRMEIVRRIIPIRSVIEGKDVIVIDDSIVRGTSSISIVNALRGAGARSIKMLVCYPPIRFPCYAGIDFPSQEELIAYTVNNGKECGEDELSMMVAKAIGVDFVGYNDMDRLADAIGLPKEELCFTCHTGNYENLKIKPLFRSRQQLKGSE</sequence>
<protein>
    <recommendedName>
        <fullName evidence="7">Amidophosphoribosyltransferase</fullName>
        <shortName evidence="7">ATase</shortName>
        <ecNumber evidence="7">2.4.2.14</ecNumber>
    </recommendedName>
    <alternativeName>
        <fullName evidence="7">Glutamine phosphoribosylpyrophosphate amidotransferase</fullName>
        <shortName evidence="7">GPATase</shortName>
    </alternativeName>
</protein>
<comment type="catalytic activity">
    <reaction evidence="7 8">
        <text>5-phospho-beta-D-ribosylamine + L-glutamate + diphosphate = 5-phospho-alpha-D-ribose 1-diphosphate + L-glutamine + H2O</text>
        <dbReference type="Rhea" id="RHEA:14905"/>
        <dbReference type="ChEBI" id="CHEBI:15377"/>
        <dbReference type="ChEBI" id="CHEBI:29985"/>
        <dbReference type="ChEBI" id="CHEBI:33019"/>
        <dbReference type="ChEBI" id="CHEBI:58017"/>
        <dbReference type="ChEBI" id="CHEBI:58359"/>
        <dbReference type="ChEBI" id="CHEBI:58681"/>
        <dbReference type="EC" id="2.4.2.14"/>
    </reaction>
</comment>
<evidence type="ECO:0000256" key="2">
    <source>
        <dbReference type="ARBA" id="ARBA00010138"/>
    </source>
</evidence>
<feature type="binding site" evidence="7 11">
    <location>
        <position position="457"/>
    </location>
    <ligand>
        <name>[4Fe-4S] cluster</name>
        <dbReference type="ChEBI" id="CHEBI:49883"/>
    </ligand>
</feature>
<dbReference type="NCBIfam" id="TIGR01134">
    <property type="entry name" value="purF"/>
    <property type="match status" value="1"/>
</dbReference>
<dbReference type="EC" id="2.4.2.14" evidence="7"/>
<dbReference type="InterPro" id="IPR029057">
    <property type="entry name" value="PRTase-like"/>
</dbReference>
<keyword evidence="3 7" id="KW-0328">Glycosyltransferase</keyword>
<keyword evidence="7" id="KW-0004">4Fe-4S</keyword>
<name>A0A2K5AQZ4_9ARCH</name>
<comment type="cofactor">
    <cofactor evidence="7 10">
        <name>Mg(2+)</name>
        <dbReference type="ChEBI" id="CHEBI:18420"/>
    </cofactor>
    <text evidence="7 10">Binds 1 Mg(2+) ion per subunit.</text>
</comment>
<feature type="binding site" evidence="7 11">
    <location>
        <position position="244"/>
    </location>
    <ligand>
        <name>[4Fe-4S] cluster</name>
        <dbReference type="ChEBI" id="CHEBI:49883"/>
    </ligand>
</feature>
<evidence type="ECO:0000256" key="9">
    <source>
        <dbReference type="PIRSR" id="PIRSR000485-1"/>
    </source>
</evidence>
<dbReference type="Gene3D" id="3.40.50.2020">
    <property type="match status" value="1"/>
</dbReference>
<comment type="cofactor">
    <cofactor evidence="7 11">
        <name>[4Fe-4S] cluster</name>
        <dbReference type="ChEBI" id="CHEBI:49883"/>
    </cofactor>
    <text evidence="7 11">Binds 1 [4Fe-4S] cluster per subunit.</text>
</comment>
<organism evidence="13 14">
    <name type="scientific">Candidatus Nitrosocaldus cavascurensis</name>
    <dbReference type="NCBI Taxonomy" id="2058097"/>
    <lineage>
        <taxon>Archaea</taxon>
        <taxon>Nitrososphaerota</taxon>
        <taxon>Nitrososphaeria</taxon>
        <taxon>Candidatus Nitrosocaldales</taxon>
        <taxon>Candidatus Nitrosocaldaceae</taxon>
        <taxon>Candidatus Nitrosocaldus</taxon>
    </lineage>
</organism>
<feature type="binding site" evidence="7 10">
    <location>
        <position position="291"/>
    </location>
    <ligand>
        <name>Mg(2+)</name>
        <dbReference type="ChEBI" id="CHEBI:18420"/>
    </ligand>
</feature>
<keyword evidence="7 11" id="KW-0408">Iron</keyword>
<dbReference type="RefSeq" id="WP_103287228.1">
    <property type="nucleotide sequence ID" value="NZ_LT981265.1"/>
</dbReference>
<dbReference type="SUPFAM" id="SSF53271">
    <property type="entry name" value="PRTase-like"/>
    <property type="match status" value="1"/>
</dbReference>
<dbReference type="SUPFAM" id="SSF56235">
    <property type="entry name" value="N-terminal nucleophile aminohydrolases (Ntn hydrolases)"/>
    <property type="match status" value="1"/>
</dbReference>
<dbReference type="PROSITE" id="PS51278">
    <property type="entry name" value="GATASE_TYPE_2"/>
    <property type="match status" value="1"/>
</dbReference>
<evidence type="ECO:0000256" key="10">
    <source>
        <dbReference type="PIRSR" id="PIRSR000485-2"/>
    </source>
</evidence>
<dbReference type="InterPro" id="IPR029055">
    <property type="entry name" value="Ntn_hydrolases_N"/>
</dbReference>
<comment type="function">
    <text evidence="7">Catalyzes the formation of phosphoribosylamine from phosphoribosylpyrophosphate (PRPP) and glutamine.</text>
</comment>
<dbReference type="Pfam" id="PF00156">
    <property type="entry name" value="Pribosyltran"/>
    <property type="match status" value="1"/>
</dbReference>